<name>A0A8H4RCT8_9HELO</name>
<dbReference type="PROSITE" id="PS50011">
    <property type="entry name" value="PROTEIN_KINASE_DOM"/>
    <property type="match status" value="1"/>
</dbReference>
<dbReference type="AlphaFoldDB" id="A0A8H4RCT8"/>
<dbReference type="GO" id="GO:0004672">
    <property type="term" value="F:protein kinase activity"/>
    <property type="evidence" value="ECO:0007669"/>
    <property type="project" value="InterPro"/>
</dbReference>
<sequence length="251" mass="28821">MEVCEQNEAWVEKDGDWTFSHTKIILKKDDQYFYATSSHRYDSAADVNLVDFDPILIPTSKIWPQFPKHFKRAPQPLPENCYVKRPSLLYYGDTEASTELGDLILHEARVCEILRLSPHPNIAQYLGCMVEKSRITGLCFVKYDMTLFERVTQVSRPFDAGYLLQCIKEGVRHLHNLDLIHCDLNPTNILMCGETAVIGDFDSCRRKGDKLGLKAGTSGWTSDKFKFALPENDQYGLSKIKDFLFQKQKTI</sequence>
<organism evidence="2 3">
    <name type="scientific">Cudoniella acicularis</name>
    <dbReference type="NCBI Taxonomy" id="354080"/>
    <lineage>
        <taxon>Eukaryota</taxon>
        <taxon>Fungi</taxon>
        <taxon>Dikarya</taxon>
        <taxon>Ascomycota</taxon>
        <taxon>Pezizomycotina</taxon>
        <taxon>Leotiomycetes</taxon>
        <taxon>Helotiales</taxon>
        <taxon>Tricladiaceae</taxon>
        <taxon>Cudoniella</taxon>
    </lineage>
</organism>
<evidence type="ECO:0000313" key="3">
    <source>
        <dbReference type="Proteomes" id="UP000566819"/>
    </source>
</evidence>
<keyword evidence="3" id="KW-1185">Reference proteome</keyword>
<dbReference type="InterPro" id="IPR011009">
    <property type="entry name" value="Kinase-like_dom_sf"/>
</dbReference>
<comment type="caution">
    <text evidence="2">The sequence shown here is derived from an EMBL/GenBank/DDBJ whole genome shotgun (WGS) entry which is preliminary data.</text>
</comment>
<reference evidence="2 3" key="1">
    <citation type="submission" date="2020-03" db="EMBL/GenBank/DDBJ databases">
        <title>Draft Genome Sequence of Cudoniella acicularis.</title>
        <authorList>
            <person name="Buettner E."/>
            <person name="Kellner H."/>
        </authorList>
    </citation>
    <scope>NUCLEOTIDE SEQUENCE [LARGE SCALE GENOMIC DNA]</scope>
    <source>
        <strain evidence="2 3">DSM 108380</strain>
    </source>
</reference>
<dbReference type="Gene3D" id="1.10.510.10">
    <property type="entry name" value="Transferase(Phosphotransferase) domain 1"/>
    <property type="match status" value="1"/>
</dbReference>
<dbReference type="OrthoDB" id="4062651at2759"/>
<gene>
    <name evidence="2" type="ORF">G7Y89_g11605</name>
</gene>
<dbReference type="Proteomes" id="UP000566819">
    <property type="component" value="Unassembled WGS sequence"/>
</dbReference>
<accession>A0A8H4RCT8</accession>
<proteinExistence type="predicted"/>
<feature type="domain" description="Protein kinase" evidence="1">
    <location>
        <begin position="8"/>
        <end position="251"/>
    </location>
</feature>
<dbReference type="SUPFAM" id="SSF56112">
    <property type="entry name" value="Protein kinase-like (PK-like)"/>
    <property type="match status" value="1"/>
</dbReference>
<dbReference type="Pfam" id="PF00069">
    <property type="entry name" value="Pkinase"/>
    <property type="match status" value="1"/>
</dbReference>
<dbReference type="GO" id="GO:0005524">
    <property type="term" value="F:ATP binding"/>
    <property type="evidence" value="ECO:0007669"/>
    <property type="project" value="InterPro"/>
</dbReference>
<evidence type="ECO:0000313" key="2">
    <source>
        <dbReference type="EMBL" id="KAF4626553.1"/>
    </source>
</evidence>
<dbReference type="InterPro" id="IPR000719">
    <property type="entry name" value="Prot_kinase_dom"/>
</dbReference>
<evidence type="ECO:0000259" key="1">
    <source>
        <dbReference type="PROSITE" id="PS50011"/>
    </source>
</evidence>
<dbReference type="EMBL" id="JAAMPI010001132">
    <property type="protein sequence ID" value="KAF4626553.1"/>
    <property type="molecule type" value="Genomic_DNA"/>
</dbReference>
<protein>
    <recommendedName>
        <fullName evidence="1">Protein kinase domain-containing protein</fullName>
    </recommendedName>
</protein>